<accession>A0ABP8JMU5</accession>
<organism evidence="4 5">
    <name type="scientific">Ornithinibacter aureus</name>
    <dbReference type="NCBI Taxonomy" id="622664"/>
    <lineage>
        <taxon>Bacteria</taxon>
        <taxon>Bacillati</taxon>
        <taxon>Actinomycetota</taxon>
        <taxon>Actinomycetes</taxon>
        <taxon>Micrococcales</taxon>
        <taxon>Intrasporangiaceae</taxon>
        <taxon>Ornithinibacter</taxon>
    </lineage>
</organism>
<feature type="compositionally biased region" description="Acidic residues" evidence="1">
    <location>
        <begin position="627"/>
        <end position="644"/>
    </location>
</feature>
<dbReference type="InterPro" id="IPR011089">
    <property type="entry name" value="GmrSD_C"/>
</dbReference>
<evidence type="ECO:0000259" key="3">
    <source>
        <dbReference type="Pfam" id="PF07510"/>
    </source>
</evidence>
<dbReference type="RefSeq" id="WP_159902717.1">
    <property type="nucleotide sequence ID" value="NZ_BAABFX010000022.1"/>
</dbReference>
<feature type="region of interest" description="Disordered" evidence="1">
    <location>
        <begin position="625"/>
        <end position="661"/>
    </location>
</feature>
<keyword evidence="5" id="KW-1185">Reference proteome</keyword>
<dbReference type="InterPro" id="IPR004919">
    <property type="entry name" value="GmrSD_N"/>
</dbReference>
<evidence type="ECO:0000313" key="5">
    <source>
        <dbReference type="Proteomes" id="UP001500390"/>
    </source>
</evidence>
<gene>
    <name evidence="4" type="ORF">GCM10023153_13230</name>
</gene>
<feature type="domain" description="GmrSD restriction endonucleases N-terminal" evidence="2">
    <location>
        <begin position="15"/>
        <end position="239"/>
    </location>
</feature>
<reference evidence="5" key="1">
    <citation type="journal article" date="2019" name="Int. J. Syst. Evol. Microbiol.">
        <title>The Global Catalogue of Microorganisms (GCM) 10K type strain sequencing project: providing services to taxonomists for standard genome sequencing and annotation.</title>
        <authorList>
            <consortium name="The Broad Institute Genomics Platform"/>
            <consortium name="The Broad Institute Genome Sequencing Center for Infectious Disease"/>
            <person name="Wu L."/>
            <person name="Ma J."/>
        </authorList>
    </citation>
    <scope>NUCLEOTIDE SEQUENCE [LARGE SCALE GENOMIC DNA]</scope>
    <source>
        <strain evidence="5">JCM 17738</strain>
    </source>
</reference>
<name>A0ABP8JMU5_9MICO</name>
<proteinExistence type="predicted"/>
<protein>
    <submittedName>
        <fullName evidence="4">DUF262 domain-containing protein</fullName>
    </submittedName>
</protein>
<comment type="caution">
    <text evidence="4">The sequence shown here is derived from an EMBL/GenBank/DDBJ whole genome shotgun (WGS) entry which is preliminary data.</text>
</comment>
<dbReference type="Pfam" id="PF03235">
    <property type="entry name" value="GmrSD_N"/>
    <property type="match status" value="1"/>
</dbReference>
<dbReference type="Pfam" id="PF07510">
    <property type="entry name" value="GmrSD_C"/>
    <property type="match status" value="1"/>
</dbReference>
<dbReference type="Proteomes" id="UP001500390">
    <property type="component" value="Unassembled WGS sequence"/>
</dbReference>
<dbReference type="PANTHER" id="PTHR35149">
    <property type="entry name" value="SLL5132 PROTEIN"/>
    <property type="match status" value="1"/>
</dbReference>
<dbReference type="PANTHER" id="PTHR35149:SF1">
    <property type="entry name" value="DUF5655 DOMAIN-CONTAINING PROTEIN"/>
    <property type="match status" value="1"/>
</dbReference>
<evidence type="ECO:0000313" key="4">
    <source>
        <dbReference type="EMBL" id="GAA4393364.1"/>
    </source>
</evidence>
<evidence type="ECO:0000256" key="1">
    <source>
        <dbReference type="SAM" id="MobiDB-lite"/>
    </source>
</evidence>
<dbReference type="EMBL" id="BAABFX010000022">
    <property type="protein sequence ID" value="GAA4393364.1"/>
    <property type="molecule type" value="Genomic_DNA"/>
</dbReference>
<evidence type="ECO:0000259" key="2">
    <source>
        <dbReference type="Pfam" id="PF03235"/>
    </source>
</evidence>
<sequence length="661" mass="74814">MPNNAVTLLGALKERLLVVPNYQRPYAWEQRQLDDLWQDLDLMADNAKHYTGTLVLKDHPGTEHVTDAGDTLGQCEVVDGQQRLTTCLLLIDRLHRKLASIPTDEAELRSQNLIRTYGPILINGQHRARLQLGTELNEHWLKNILLDRQQPLKPMRTDGERRLDEAAAYFDGRLHELCDGQDDDESVRRLQRLQTRVTSGLRFLVYEVDAESDAGEIFETLNDRGRGLTELEKIKNYLLFLAHSLPKERRGAFTSDINMAWKRVYEYIAGQHANEDLLLRAHWLATADPVSRNWAGAASVKKKFSRERFVPGWNRLSGAVPASSDEAEQVHAELVSLVAEYLDTLQSCALFTNEFINPAASFDSFGPSAELAKASSARLRRTGITAVFRPLIFALRLTQPTNGDAYNRLVNACERYAARVFIIGQRRSNTGQARLYRLAYELYTGTLTIEEVLAELDDLTWTHGNDDVVRSGLNPKANWYGRAGHKYLLYEYELSKAARPDDVKDFATYSAGARSPRTTEHILPKHPRWDRHEWTAFTREQHAELLHGLGNLVLTDDNSAYQNYDFLTKKGQTGQASPCYSVSALASEREIALFDDWTPESIEKRRQSLLEWALIRWPVTPRTLAVTDDDQVDATEPESDELEDASPAAANLTHEETAASS</sequence>
<feature type="domain" description="GmrSD restriction endonucleases C-terminal" evidence="3">
    <location>
        <begin position="481"/>
        <end position="612"/>
    </location>
</feature>